<dbReference type="AlphaFoldDB" id="A0AA39QQU0"/>
<feature type="compositionally biased region" description="Polar residues" evidence="1">
    <location>
        <begin position="147"/>
        <end position="156"/>
    </location>
</feature>
<accession>A0AA39QQU0</accession>
<gene>
    <name evidence="2" type="ORF">EDD18DRAFT_1098000</name>
</gene>
<feature type="compositionally biased region" description="Basic and acidic residues" evidence="1">
    <location>
        <begin position="266"/>
        <end position="295"/>
    </location>
</feature>
<feature type="compositionally biased region" description="Polar residues" evidence="1">
    <location>
        <begin position="256"/>
        <end position="265"/>
    </location>
</feature>
<comment type="caution">
    <text evidence="2">The sequence shown here is derived from an EMBL/GenBank/DDBJ whole genome shotgun (WGS) entry which is preliminary data.</text>
</comment>
<reference evidence="2" key="1">
    <citation type="submission" date="2023-06" db="EMBL/GenBank/DDBJ databases">
        <authorList>
            <consortium name="Lawrence Berkeley National Laboratory"/>
            <person name="Ahrendt S."/>
            <person name="Sahu N."/>
            <person name="Indic B."/>
            <person name="Wong-Bajracharya J."/>
            <person name="Merenyi Z."/>
            <person name="Ke H.-M."/>
            <person name="Monk M."/>
            <person name="Kocsube S."/>
            <person name="Drula E."/>
            <person name="Lipzen A."/>
            <person name="Balint B."/>
            <person name="Henrissat B."/>
            <person name="Andreopoulos B."/>
            <person name="Martin F.M."/>
            <person name="Harder C.B."/>
            <person name="Rigling D."/>
            <person name="Ford K.L."/>
            <person name="Foster G.D."/>
            <person name="Pangilinan J."/>
            <person name="Papanicolaou A."/>
            <person name="Barry K."/>
            <person name="LaButti K."/>
            <person name="Viragh M."/>
            <person name="Koriabine M."/>
            <person name="Yan M."/>
            <person name="Riley R."/>
            <person name="Champramary S."/>
            <person name="Plett K.L."/>
            <person name="Tsai I.J."/>
            <person name="Slot J."/>
            <person name="Sipos G."/>
            <person name="Plett J."/>
            <person name="Nagy L.G."/>
            <person name="Grigoriev I.V."/>
        </authorList>
    </citation>
    <scope>NUCLEOTIDE SEQUENCE</scope>
    <source>
        <strain evidence="2">HWK02</strain>
    </source>
</reference>
<name>A0AA39QQU0_9AGAR</name>
<evidence type="ECO:0000313" key="3">
    <source>
        <dbReference type="Proteomes" id="UP001175228"/>
    </source>
</evidence>
<organism evidence="2 3">
    <name type="scientific">Armillaria luteobubalina</name>
    <dbReference type="NCBI Taxonomy" id="153913"/>
    <lineage>
        <taxon>Eukaryota</taxon>
        <taxon>Fungi</taxon>
        <taxon>Dikarya</taxon>
        <taxon>Basidiomycota</taxon>
        <taxon>Agaricomycotina</taxon>
        <taxon>Agaricomycetes</taxon>
        <taxon>Agaricomycetidae</taxon>
        <taxon>Agaricales</taxon>
        <taxon>Marasmiineae</taxon>
        <taxon>Physalacriaceae</taxon>
        <taxon>Armillaria</taxon>
    </lineage>
</organism>
<feature type="region of interest" description="Disordered" evidence="1">
    <location>
        <begin position="145"/>
        <end position="173"/>
    </location>
</feature>
<sequence length="295" mass="32346">MNDIPSEQKQYLWNYPQEETPGGVSSMHDFMTPSTSAGTAPSAVNWNSVARSLQLPGVDDAHSFVVHAINDWRRMALVYLSPSAGREPHSLKLVLFEIGRGGVNKTITSVDGQMIGRHPNSHLQALSTLLIYTLLRCPHITAPSPAYTPQTKSNTALGDERAGKKENSSRSANTFNISSVSDESEVQKGRWYLMEVVDDKEAWRGNAPNVVCTDSGYNTSISVLFDVRTFITSVCSSLVWLSSYTEHIWSGAATSTIASPQTGHGSNDDELRVKRDSVVDKGGEDITEQRRETQA</sequence>
<dbReference type="Proteomes" id="UP001175228">
    <property type="component" value="Unassembled WGS sequence"/>
</dbReference>
<proteinExistence type="predicted"/>
<feature type="region of interest" description="Disordered" evidence="1">
    <location>
        <begin position="256"/>
        <end position="295"/>
    </location>
</feature>
<feature type="compositionally biased region" description="Basic and acidic residues" evidence="1">
    <location>
        <begin position="158"/>
        <end position="168"/>
    </location>
</feature>
<dbReference type="EMBL" id="JAUEPU010000001">
    <property type="protein sequence ID" value="KAK0506754.1"/>
    <property type="molecule type" value="Genomic_DNA"/>
</dbReference>
<evidence type="ECO:0000313" key="2">
    <source>
        <dbReference type="EMBL" id="KAK0506754.1"/>
    </source>
</evidence>
<protein>
    <submittedName>
        <fullName evidence="2">Uncharacterized protein</fullName>
    </submittedName>
</protein>
<keyword evidence="3" id="KW-1185">Reference proteome</keyword>
<evidence type="ECO:0000256" key="1">
    <source>
        <dbReference type="SAM" id="MobiDB-lite"/>
    </source>
</evidence>